<dbReference type="Pfam" id="PF14200">
    <property type="entry name" value="RicinB_lectin_2"/>
    <property type="match status" value="2"/>
</dbReference>
<dbReference type="InterPro" id="IPR035992">
    <property type="entry name" value="Ricin_B-like_lectins"/>
</dbReference>
<evidence type="ECO:0000256" key="3">
    <source>
        <dbReference type="SAM" id="SignalP"/>
    </source>
</evidence>
<dbReference type="RefSeq" id="WP_390317358.1">
    <property type="nucleotide sequence ID" value="NZ_JBHSPB010000010.1"/>
</dbReference>
<dbReference type="PANTHER" id="PTHR11022:SF41">
    <property type="entry name" value="PEPTIDOGLYCAN-RECOGNITION PROTEIN LC-RELATED"/>
    <property type="match status" value="1"/>
</dbReference>
<accession>A0ABW0Z3Q8</accession>
<gene>
    <name evidence="5" type="ORF">ACFP1Z_17655</name>
</gene>
<evidence type="ECO:0000259" key="4">
    <source>
        <dbReference type="SMART" id="SM00701"/>
    </source>
</evidence>
<evidence type="ECO:0000313" key="6">
    <source>
        <dbReference type="Proteomes" id="UP001596083"/>
    </source>
</evidence>
<evidence type="ECO:0000256" key="2">
    <source>
        <dbReference type="SAM" id="MobiDB-lite"/>
    </source>
</evidence>
<feature type="region of interest" description="Disordered" evidence="2">
    <location>
        <begin position="45"/>
        <end position="94"/>
    </location>
</feature>
<feature type="signal peptide" evidence="3">
    <location>
        <begin position="1"/>
        <end position="45"/>
    </location>
</feature>
<feature type="compositionally biased region" description="Basic and acidic residues" evidence="2">
    <location>
        <begin position="70"/>
        <end position="85"/>
    </location>
</feature>
<dbReference type="InterPro" id="IPR036505">
    <property type="entry name" value="Amidase/PGRP_sf"/>
</dbReference>
<sequence>MPYTDSPRLRSRSSVSSRRTAFIATAVPGVLSLAVTLTAIAPANAAPSDSRGRAGESVEQLALTDAAGKPTDKVAPQEKTARDEQTLSTGPLTGKDFSTIGLSWKKDSPVAPGTSATARFHKDGGWSDWRRIPLELDEAVNSEAERAGSPAYFSGDADGVELKVTTPHGALPQDLRLAMVDPGETAPVKKRQRRAAEAEPAQQPTVRSRADWGADESLADPGYKTQQTIKAAMVHHTVTNNDYAPEDVPKIINGIYVHHITQLKYGDFPYNFVVDRFGGIWEGRKGSVKMRPGTDIPGIVGGHAQGFNTDTFGVAALGNFEPNNSEAGKNTGPDPRPTEEMRDSLAGLLAWKLGQYGLDPKGKVDLTSRGGGGTNPHAQGKVLNVDVITSHRDVNATACPGRKMYDLLPDLREKVAQRISSDTQQPGFNGVIKNANSGLCLEVENSSRNDGAQVQQWECRGQRGTEWSIQDAGDGYVHIINKNSGKALEIENSSKNDGARAQQWANRGQNGAKWRINDTSRGLLLQNKASGKILEIDNSSKANGAKAQQWTGKGQPGGYWRK</sequence>
<organism evidence="5 6">
    <name type="scientific">Streptomyces gamaensis</name>
    <dbReference type="NCBI Taxonomy" id="1763542"/>
    <lineage>
        <taxon>Bacteria</taxon>
        <taxon>Bacillati</taxon>
        <taxon>Actinomycetota</taxon>
        <taxon>Actinomycetes</taxon>
        <taxon>Kitasatosporales</taxon>
        <taxon>Streptomycetaceae</taxon>
        <taxon>Streptomyces</taxon>
    </lineage>
</organism>
<feature type="chain" id="PRO_5045181492" evidence="3">
    <location>
        <begin position="46"/>
        <end position="562"/>
    </location>
</feature>
<dbReference type="Gene3D" id="2.80.10.50">
    <property type="match status" value="1"/>
</dbReference>
<keyword evidence="3" id="KW-0732">Signal</keyword>
<feature type="region of interest" description="Disordered" evidence="2">
    <location>
        <begin position="320"/>
        <end position="340"/>
    </location>
</feature>
<dbReference type="CDD" id="cd00161">
    <property type="entry name" value="beta-trefoil_Ricin-like"/>
    <property type="match status" value="1"/>
</dbReference>
<reference evidence="6" key="1">
    <citation type="journal article" date="2019" name="Int. J. Syst. Evol. Microbiol.">
        <title>The Global Catalogue of Microorganisms (GCM) 10K type strain sequencing project: providing services to taxonomists for standard genome sequencing and annotation.</title>
        <authorList>
            <consortium name="The Broad Institute Genomics Platform"/>
            <consortium name="The Broad Institute Genome Sequencing Center for Infectious Disease"/>
            <person name="Wu L."/>
            <person name="Ma J."/>
        </authorList>
    </citation>
    <scope>NUCLEOTIDE SEQUENCE [LARGE SCALE GENOMIC DNA]</scope>
    <source>
        <strain evidence="6">CGMCC 4.7304</strain>
    </source>
</reference>
<feature type="region of interest" description="Disordered" evidence="2">
    <location>
        <begin position="540"/>
        <end position="562"/>
    </location>
</feature>
<feature type="compositionally biased region" description="Polar residues" evidence="2">
    <location>
        <begin position="540"/>
        <end position="552"/>
    </location>
</feature>
<dbReference type="InterPro" id="IPR000772">
    <property type="entry name" value="Ricin_B_lectin"/>
</dbReference>
<dbReference type="CDD" id="cd06583">
    <property type="entry name" value="PGRP"/>
    <property type="match status" value="1"/>
</dbReference>
<comment type="caution">
    <text evidence="5">The sequence shown here is derived from an EMBL/GenBank/DDBJ whole genome shotgun (WGS) entry which is preliminary data.</text>
</comment>
<dbReference type="InterPro" id="IPR002502">
    <property type="entry name" value="Amidase_domain"/>
</dbReference>
<evidence type="ECO:0000256" key="1">
    <source>
        <dbReference type="ARBA" id="ARBA00007553"/>
    </source>
</evidence>
<dbReference type="PROSITE" id="PS50231">
    <property type="entry name" value="RICIN_B_LECTIN"/>
    <property type="match status" value="1"/>
</dbReference>
<dbReference type="EMBL" id="JBHSPB010000010">
    <property type="protein sequence ID" value="MFC5721996.1"/>
    <property type="molecule type" value="Genomic_DNA"/>
</dbReference>
<dbReference type="SMART" id="SM00701">
    <property type="entry name" value="PGRP"/>
    <property type="match status" value="1"/>
</dbReference>
<proteinExistence type="inferred from homology"/>
<dbReference type="Pfam" id="PF01510">
    <property type="entry name" value="Amidase_2"/>
    <property type="match status" value="1"/>
</dbReference>
<dbReference type="Gene3D" id="3.40.80.10">
    <property type="entry name" value="Peptidoglycan recognition protein-like"/>
    <property type="match status" value="1"/>
</dbReference>
<comment type="similarity">
    <text evidence="1">Belongs to the N-acetylmuramoyl-L-alanine amidase 2 family.</text>
</comment>
<evidence type="ECO:0000313" key="5">
    <source>
        <dbReference type="EMBL" id="MFC5721996.1"/>
    </source>
</evidence>
<feature type="domain" description="Peptidoglycan recognition protein family" evidence="4">
    <location>
        <begin position="204"/>
        <end position="371"/>
    </location>
</feature>
<keyword evidence="6" id="KW-1185">Reference proteome</keyword>
<dbReference type="SUPFAM" id="SSF50370">
    <property type="entry name" value="Ricin B-like lectins"/>
    <property type="match status" value="1"/>
</dbReference>
<dbReference type="InterPro" id="IPR015510">
    <property type="entry name" value="PGRP"/>
</dbReference>
<dbReference type="PANTHER" id="PTHR11022">
    <property type="entry name" value="PEPTIDOGLYCAN RECOGNITION PROTEIN"/>
    <property type="match status" value="1"/>
</dbReference>
<dbReference type="InterPro" id="IPR006619">
    <property type="entry name" value="PGRP_domain_met/bac"/>
</dbReference>
<feature type="region of interest" description="Disordered" evidence="2">
    <location>
        <begin position="186"/>
        <end position="220"/>
    </location>
</feature>
<name>A0ABW0Z3Q8_9ACTN</name>
<dbReference type="SUPFAM" id="SSF55846">
    <property type="entry name" value="N-acetylmuramoyl-L-alanine amidase-like"/>
    <property type="match status" value="1"/>
</dbReference>
<dbReference type="Proteomes" id="UP001596083">
    <property type="component" value="Unassembled WGS sequence"/>
</dbReference>
<protein>
    <submittedName>
        <fullName evidence="5">RICIN domain-containing protein</fullName>
    </submittedName>
</protein>